<gene>
    <name evidence="17" type="ORF">FNK824_LOCUS32616</name>
    <name evidence="15" type="ORF">JXQ802_LOCUS48359</name>
    <name evidence="16" type="ORF">OTI717_LOCUS33173</name>
    <name evidence="12" type="ORF">PYM288_LOCUS32366</name>
    <name evidence="13" type="ORF">RFH988_LOCUS36781</name>
    <name evidence="14" type="ORF">SEV965_LOCUS37011</name>
</gene>
<dbReference type="PANTHER" id="PTHR19376:SF37">
    <property type="entry name" value="DNA-DIRECTED RNA POLYMERASE II SUBUNIT RPB1"/>
    <property type="match status" value="1"/>
</dbReference>
<evidence type="ECO:0000313" key="15">
    <source>
        <dbReference type="EMBL" id="CAF1601452.1"/>
    </source>
</evidence>
<dbReference type="SUPFAM" id="SSF64484">
    <property type="entry name" value="beta and beta-prime subunits of DNA dependent RNA-polymerase"/>
    <property type="match status" value="1"/>
</dbReference>
<keyword evidence="4" id="KW-0808">Transferase</keyword>
<keyword evidence="5" id="KW-0548">Nucleotidyltransferase</keyword>
<reference evidence="14" key="1">
    <citation type="submission" date="2021-02" db="EMBL/GenBank/DDBJ databases">
        <authorList>
            <person name="Nowell W R."/>
        </authorList>
    </citation>
    <scope>NUCLEOTIDE SEQUENCE</scope>
</reference>
<evidence type="ECO:0000313" key="17">
    <source>
        <dbReference type="EMBL" id="CAF4128124.1"/>
    </source>
</evidence>
<comment type="subcellular location">
    <subcellularLocation>
        <location evidence="1">Nucleus</location>
    </subcellularLocation>
</comment>
<evidence type="ECO:0000256" key="9">
    <source>
        <dbReference type="ARBA" id="ARBA00023163"/>
    </source>
</evidence>
<evidence type="ECO:0000313" key="13">
    <source>
        <dbReference type="EMBL" id="CAF1451705.1"/>
    </source>
</evidence>
<evidence type="ECO:0000256" key="10">
    <source>
        <dbReference type="ARBA" id="ARBA00023242"/>
    </source>
</evidence>
<comment type="caution">
    <text evidence="14">The sequence shown here is derived from an EMBL/GenBank/DDBJ whole genome shotgun (WGS) entry which is preliminary data.</text>
</comment>
<proteinExistence type="predicted"/>
<dbReference type="AlphaFoldDB" id="A0A815UZ12"/>
<evidence type="ECO:0000313" key="14">
    <source>
        <dbReference type="EMBL" id="CAF1520681.1"/>
    </source>
</evidence>
<evidence type="ECO:0000256" key="7">
    <source>
        <dbReference type="ARBA" id="ARBA00022833"/>
    </source>
</evidence>
<evidence type="ECO:0000256" key="3">
    <source>
        <dbReference type="ARBA" id="ARBA00022478"/>
    </source>
</evidence>
<dbReference type="Proteomes" id="UP000663870">
    <property type="component" value="Unassembled WGS sequence"/>
</dbReference>
<dbReference type="InterPro" id="IPR045867">
    <property type="entry name" value="DNA-dir_RpoC_beta_prime"/>
</dbReference>
<protein>
    <recommendedName>
        <fullName evidence="2">DNA-directed RNA polymerase</fullName>
        <ecNumber evidence="2">2.7.7.6</ecNumber>
    </recommendedName>
</protein>
<dbReference type="EC" id="2.7.7.6" evidence="2"/>
<keyword evidence="8" id="KW-0460">Magnesium</keyword>
<dbReference type="Proteomes" id="UP000663889">
    <property type="component" value="Unassembled WGS sequence"/>
</dbReference>
<keyword evidence="10" id="KW-0539">Nucleus</keyword>
<dbReference type="Proteomes" id="UP000663854">
    <property type="component" value="Unassembled WGS sequence"/>
</dbReference>
<dbReference type="EMBL" id="CAJNOO010006641">
    <property type="protein sequence ID" value="CAF1451705.1"/>
    <property type="molecule type" value="Genomic_DNA"/>
</dbReference>
<evidence type="ECO:0000313" key="16">
    <source>
        <dbReference type="EMBL" id="CAF4080632.1"/>
    </source>
</evidence>
<organism evidence="14 19">
    <name type="scientific">Rotaria sordida</name>
    <dbReference type="NCBI Taxonomy" id="392033"/>
    <lineage>
        <taxon>Eukaryota</taxon>
        <taxon>Metazoa</taxon>
        <taxon>Spiralia</taxon>
        <taxon>Gnathifera</taxon>
        <taxon>Rotifera</taxon>
        <taxon>Eurotatoria</taxon>
        <taxon>Bdelloidea</taxon>
        <taxon>Philodinida</taxon>
        <taxon>Philodinidae</taxon>
        <taxon>Rotaria</taxon>
    </lineage>
</organism>
<keyword evidence="9" id="KW-0804">Transcription</keyword>
<dbReference type="GO" id="GO:0005665">
    <property type="term" value="C:RNA polymerase II, core complex"/>
    <property type="evidence" value="ECO:0007669"/>
    <property type="project" value="TreeGrafter"/>
</dbReference>
<dbReference type="InterPro" id="IPR007081">
    <property type="entry name" value="RNA_pol_Rpb1_5"/>
</dbReference>
<evidence type="ECO:0000313" key="19">
    <source>
        <dbReference type="Proteomes" id="UP000663889"/>
    </source>
</evidence>
<dbReference type="OrthoDB" id="270392at2759"/>
<evidence type="ECO:0000256" key="8">
    <source>
        <dbReference type="ARBA" id="ARBA00022842"/>
    </source>
</evidence>
<evidence type="ECO:0000313" key="12">
    <source>
        <dbReference type="EMBL" id="CAF1350500.1"/>
    </source>
</evidence>
<name>A0A815UZ12_9BILA</name>
<dbReference type="Proteomes" id="UP000663882">
    <property type="component" value="Unassembled WGS sequence"/>
</dbReference>
<dbReference type="EMBL" id="CAJOBE010011315">
    <property type="protein sequence ID" value="CAF4128124.1"/>
    <property type="molecule type" value="Genomic_DNA"/>
</dbReference>
<evidence type="ECO:0000313" key="18">
    <source>
        <dbReference type="Proteomes" id="UP000663870"/>
    </source>
</evidence>
<accession>A0A815UZ12</accession>
<dbReference type="EMBL" id="CAJNOL010005210">
    <property type="protein sequence ID" value="CAF1601452.1"/>
    <property type="molecule type" value="Genomic_DNA"/>
</dbReference>
<dbReference type="GO" id="GO:0006351">
    <property type="term" value="P:DNA-templated transcription"/>
    <property type="evidence" value="ECO:0007669"/>
    <property type="project" value="InterPro"/>
</dbReference>
<evidence type="ECO:0000256" key="2">
    <source>
        <dbReference type="ARBA" id="ARBA00012418"/>
    </source>
</evidence>
<keyword evidence="7" id="KW-0862">Zinc</keyword>
<evidence type="ECO:0000256" key="4">
    <source>
        <dbReference type="ARBA" id="ARBA00022679"/>
    </source>
</evidence>
<feature type="domain" description="RNA polymerase Rpb1" evidence="11">
    <location>
        <begin position="64"/>
        <end position="120"/>
    </location>
</feature>
<dbReference type="EMBL" id="CAJNOU010007203">
    <property type="protein sequence ID" value="CAF1520681.1"/>
    <property type="molecule type" value="Genomic_DNA"/>
</dbReference>
<keyword evidence="3" id="KW-0240">DNA-directed RNA polymerase</keyword>
<dbReference type="FunFam" id="1.10.150.390:FF:000001">
    <property type="entry name" value="DNA-directed RNA polymerase subunit"/>
    <property type="match status" value="1"/>
</dbReference>
<dbReference type="Proteomes" id="UP000663874">
    <property type="component" value="Unassembled WGS sequence"/>
</dbReference>
<keyword evidence="6" id="KW-0479">Metal-binding</keyword>
<dbReference type="EMBL" id="CAJOAX010010743">
    <property type="protein sequence ID" value="CAF4080632.1"/>
    <property type="molecule type" value="Genomic_DNA"/>
</dbReference>
<keyword evidence="18" id="KW-1185">Reference proteome</keyword>
<evidence type="ECO:0000256" key="6">
    <source>
        <dbReference type="ARBA" id="ARBA00022723"/>
    </source>
</evidence>
<dbReference type="Gene3D" id="1.10.150.390">
    <property type="match status" value="1"/>
</dbReference>
<dbReference type="GO" id="GO:0046872">
    <property type="term" value="F:metal ion binding"/>
    <property type="evidence" value="ECO:0007669"/>
    <property type="project" value="UniProtKB-KW"/>
</dbReference>
<evidence type="ECO:0000256" key="1">
    <source>
        <dbReference type="ARBA" id="ARBA00004123"/>
    </source>
</evidence>
<dbReference type="Proteomes" id="UP000663823">
    <property type="component" value="Unassembled WGS sequence"/>
</dbReference>
<dbReference type="Pfam" id="PF04998">
    <property type="entry name" value="RNA_pol_Rpb1_5"/>
    <property type="match status" value="1"/>
</dbReference>
<dbReference type="GO" id="GO:0003899">
    <property type="term" value="F:DNA-directed RNA polymerase activity"/>
    <property type="evidence" value="ECO:0007669"/>
    <property type="project" value="UniProtKB-EC"/>
</dbReference>
<dbReference type="EMBL" id="CAJNOH010003839">
    <property type="protein sequence ID" value="CAF1350500.1"/>
    <property type="molecule type" value="Genomic_DNA"/>
</dbReference>
<dbReference type="PANTHER" id="PTHR19376">
    <property type="entry name" value="DNA-DIRECTED RNA POLYMERASE"/>
    <property type="match status" value="1"/>
</dbReference>
<dbReference type="GO" id="GO:0003677">
    <property type="term" value="F:DNA binding"/>
    <property type="evidence" value="ECO:0007669"/>
    <property type="project" value="InterPro"/>
</dbReference>
<evidence type="ECO:0000256" key="5">
    <source>
        <dbReference type="ARBA" id="ARBA00022695"/>
    </source>
</evidence>
<evidence type="ECO:0000259" key="11">
    <source>
        <dbReference type="Pfam" id="PF04998"/>
    </source>
</evidence>
<sequence>MKQAFGNSNKELYADLTLQGIEAISKVYTVNPKLDKSKTRIQINDNGEIETIDDWMLETDGTSLKNIDAVRKAIEREMNHVISFDGSYVNYRHLALLYDIMTTKRHLMDITRHGINRQDVGPTMRCSFEESVDVLMEAAAHAEFDSLKGVSENILLGQLTKIATVSFDLLLDVEKCSSTK</sequence>